<protein>
    <recommendedName>
        <fullName evidence="4">Tc1-like transposase DDE domain-containing protein</fullName>
    </recommendedName>
</protein>
<dbReference type="EMBL" id="CAJPWZ010002389">
    <property type="protein sequence ID" value="CAG2237440.1"/>
    <property type="molecule type" value="Genomic_DNA"/>
</dbReference>
<name>A0A8S3TVA7_MYTED</name>
<dbReference type="OrthoDB" id="6128231at2759"/>
<evidence type="ECO:0000313" key="2">
    <source>
        <dbReference type="EMBL" id="CAG2237440.1"/>
    </source>
</evidence>
<sequence length="268" mass="31112">MRHGWTPIILHHINGPVLMNRKIEKFLWVKGKDLLYYMLVVKRVFLKGCDLVFKGMSTDGRDYHTEMNGKVFEQWVEKQLVPALPPKSLIVMDNASYHSVRVDGTKAPTSNSRKGDMKDFLNKHGLKFDSKFTKPKLYEIIKSKKIAPVYKVDEFLKKKGHDVPYHCDLNPIELIWGDLKGFIGKENSTFKLNDVKSLIQRGFEQIDSTKWLKSCNNVKNIIEPSYWKNDAIQEEIQKIVIHIQSDSESESEMDDSSDGDETEDYEWP</sequence>
<accession>A0A8S3TVA7</accession>
<feature type="compositionally biased region" description="Acidic residues" evidence="1">
    <location>
        <begin position="247"/>
        <end position="268"/>
    </location>
</feature>
<evidence type="ECO:0008006" key="4">
    <source>
        <dbReference type="Google" id="ProtNLM"/>
    </source>
</evidence>
<organism evidence="2 3">
    <name type="scientific">Mytilus edulis</name>
    <name type="common">Blue mussel</name>
    <dbReference type="NCBI Taxonomy" id="6550"/>
    <lineage>
        <taxon>Eukaryota</taxon>
        <taxon>Metazoa</taxon>
        <taxon>Spiralia</taxon>
        <taxon>Lophotrochozoa</taxon>
        <taxon>Mollusca</taxon>
        <taxon>Bivalvia</taxon>
        <taxon>Autobranchia</taxon>
        <taxon>Pteriomorphia</taxon>
        <taxon>Mytilida</taxon>
        <taxon>Mytiloidea</taxon>
        <taxon>Mytilidae</taxon>
        <taxon>Mytilinae</taxon>
        <taxon>Mytilus</taxon>
    </lineage>
</organism>
<feature type="region of interest" description="Disordered" evidence="1">
    <location>
        <begin position="243"/>
        <end position="268"/>
    </location>
</feature>
<dbReference type="Proteomes" id="UP000683360">
    <property type="component" value="Unassembled WGS sequence"/>
</dbReference>
<proteinExistence type="predicted"/>
<dbReference type="Gene3D" id="3.30.420.10">
    <property type="entry name" value="Ribonuclease H-like superfamily/Ribonuclease H"/>
    <property type="match status" value="1"/>
</dbReference>
<keyword evidence="3" id="KW-1185">Reference proteome</keyword>
<reference evidence="2" key="1">
    <citation type="submission" date="2021-03" db="EMBL/GenBank/DDBJ databases">
        <authorList>
            <person name="Bekaert M."/>
        </authorList>
    </citation>
    <scope>NUCLEOTIDE SEQUENCE</scope>
</reference>
<dbReference type="InterPro" id="IPR036397">
    <property type="entry name" value="RNaseH_sf"/>
</dbReference>
<comment type="caution">
    <text evidence="2">The sequence shown here is derived from an EMBL/GenBank/DDBJ whole genome shotgun (WGS) entry which is preliminary data.</text>
</comment>
<dbReference type="GO" id="GO:0003676">
    <property type="term" value="F:nucleic acid binding"/>
    <property type="evidence" value="ECO:0007669"/>
    <property type="project" value="InterPro"/>
</dbReference>
<dbReference type="PANTHER" id="PTHR33939">
    <property type="entry name" value="PROTEIN CBG22215"/>
    <property type="match status" value="1"/>
</dbReference>
<dbReference type="AlphaFoldDB" id="A0A8S3TVA7"/>
<dbReference type="PANTHER" id="PTHR33939:SF1">
    <property type="entry name" value="DUF4371 DOMAIN-CONTAINING PROTEIN"/>
    <property type="match status" value="1"/>
</dbReference>
<evidence type="ECO:0000313" key="3">
    <source>
        <dbReference type="Proteomes" id="UP000683360"/>
    </source>
</evidence>
<evidence type="ECO:0000256" key="1">
    <source>
        <dbReference type="SAM" id="MobiDB-lite"/>
    </source>
</evidence>
<gene>
    <name evidence="2" type="ORF">MEDL_49893</name>
</gene>